<evidence type="ECO:0000313" key="2">
    <source>
        <dbReference type="Proteomes" id="UP000254387"/>
    </source>
</evidence>
<reference evidence="1 2" key="1">
    <citation type="submission" date="2018-06" db="EMBL/GenBank/DDBJ databases">
        <authorList>
            <consortium name="Pathogen Informatics"/>
            <person name="Doyle S."/>
        </authorList>
    </citation>
    <scope>NUCLEOTIDE SEQUENCE [LARGE SCALE GENOMIC DNA]</scope>
    <source>
        <strain evidence="1 2">NCTC5053</strain>
    </source>
</reference>
<dbReference type="AlphaFoldDB" id="A0A378BNB5"/>
<name>A0A378BNB5_KLEPN</name>
<dbReference type="Proteomes" id="UP000254387">
    <property type="component" value="Unassembled WGS sequence"/>
</dbReference>
<sequence length="40" mass="4230">MNSYKHPLRVGVGGPVAPVKPLCWKHCVSDARYLAAGGGH</sequence>
<organism evidence="1 2">
    <name type="scientific">Klebsiella pneumoniae</name>
    <dbReference type="NCBI Taxonomy" id="573"/>
    <lineage>
        <taxon>Bacteria</taxon>
        <taxon>Pseudomonadati</taxon>
        <taxon>Pseudomonadota</taxon>
        <taxon>Gammaproteobacteria</taxon>
        <taxon>Enterobacterales</taxon>
        <taxon>Enterobacteriaceae</taxon>
        <taxon>Klebsiella/Raoultella group</taxon>
        <taxon>Klebsiella</taxon>
        <taxon>Klebsiella pneumoniae complex</taxon>
    </lineage>
</organism>
<proteinExistence type="predicted"/>
<gene>
    <name evidence="1" type="ORF">NCTC5053_05060</name>
</gene>
<evidence type="ECO:0000313" key="1">
    <source>
        <dbReference type="EMBL" id="STV48259.1"/>
    </source>
</evidence>
<dbReference type="EMBL" id="UGMN01000004">
    <property type="protein sequence ID" value="STV48259.1"/>
    <property type="molecule type" value="Genomic_DNA"/>
</dbReference>
<protein>
    <submittedName>
        <fullName evidence="1">Uncharacterized protein</fullName>
    </submittedName>
</protein>
<accession>A0A378BNB5</accession>